<comment type="cofactor">
    <cofactor evidence="2">
        <name>Cu cation</name>
        <dbReference type="ChEBI" id="CHEBI:23378"/>
    </cofactor>
    <text evidence="2">Binds 1 copper ion per subunit.</text>
</comment>
<dbReference type="PRINTS" id="PR00068">
    <property type="entry name" value="CUZNDISMTASE"/>
</dbReference>
<evidence type="ECO:0000256" key="1">
    <source>
        <dbReference type="ARBA" id="ARBA00010457"/>
    </source>
</evidence>
<keyword evidence="2" id="KW-0862">Zinc</keyword>
<dbReference type="Proteomes" id="UP000281094">
    <property type="component" value="Unassembled WGS sequence"/>
</dbReference>
<organism evidence="5 6">
    <name type="scientific">Notoacmeibacter ruber</name>
    <dbReference type="NCBI Taxonomy" id="2670375"/>
    <lineage>
        <taxon>Bacteria</taxon>
        <taxon>Pseudomonadati</taxon>
        <taxon>Pseudomonadota</taxon>
        <taxon>Alphaproteobacteria</taxon>
        <taxon>Hyphomicrobiales</taxon>
        <taxon>Notoacmeibacteraceae</taxon>
        <taxon>Notoacmeibacter</taxon>
    </lineage>
</organism>
<gene>
    <name evidence="5" type="ORF">D8780_11615</name>
</gene>
<comment type="cofactor">
    <cofactor evidence="2">
        <name>Zn(2+)</name>
        <dbReference type="ChEBI" id="CHEBI:29105"/>
    </cofactor>
    <text evidence="2">Binds 1 zinc ion per subunit.</text>
</comment>
<dbReference type="InterPro" id="IPR018152">
    <property type="entry name" value="SOD_Cu/Zn_BS"/>
</dbReference>
<comment type="function">
    <text evidence="2">Destroys radicals which are normally produced within the cells and which are toxic to biological systems.</text>
</comment>
<evidence type="ECO:0000256" key="3">
    <source>
        <dbReference type="SAM" id="SignalP"/>
    </source>
</evidence>
<evidence type="ECO:0000313" key="5">
    <source>
        <dbReference type="EMBL" id="RLQ89586.1"/>
    </source>
</evidence>
<evidence type="ECO:0000313" key="6">
    <source>
        <dbReference type="Proteomes" id="UP000281094"/>
    </source>
</evidence>
<dbReference type="Gene3D" id="2.60.40.200">
    <property type="entry name" value="Superoxide dismutase, copper/zinc binding domain"/>
    <property type="match status" value="1"/>
</dbReference>
<keyword evidence="3" id="KW-0732">Signal</keyword>
<comment type="catalytic activity">
    <reaction evidence="2">
        <text>2 superoxide + 2 H(+) = H2O2 + O2</text>
        <dbReference type="Rhea" id="RHEA:20696"/>
        <dbReference type="ChEBI" id="CHEBI:15378"/>
        <dbReference type="ChEBI" id="CHEBI:15379"/>
        <dbReference type="ChEBI" id="CHEBI:16240"/>
        <dbReference type="ChEBI" id="CHEBI:18421"/>
        <dbReference type="EC" id="1.15.1.1"/>
    </reaction>
</comment>
<keyword evidence="2" id="KW-0186">Copper</keyword>
<dbReference type="AlphaFoldDB" id="A0A3L7JFX8"/>
<protein>
    <recommendedName>
        <fullName evidence="2">Superoxide dismutase [Cu-Zn]</fullName>
        <ecNumber evidence="2">1.15.1.1</ecNumber>
    </recommendedName>
</protein>
<reference evidence="5 6" key="1">
    <citation type="submission" date="2018-10" db="EMBL/GenBank/DDBJ databases">
        <title>Notoacmeibacter sp. M2BS9Y-3-1, whole genome shotgun sequence.</title>
        <authorList>
            <person name="Tuo L."/>
        </authorList>
    </citation>
    <scope>NUCLEOTIDE SEQUENCE [LARGE SCALE GENOMIC DNA]</scope>
    <source>
        <strain evidence="5 6">M2BS9Y-3-1</strain>
    </source>
</reference>
<dbReference type="InterPro" id="IPR036423">
    <property type="entry name" value="SOD-like_Cu/Zn_dom_sf"/>
</dbReference>
<keyword evidence="2" id="KW-0479">Metal-binding</keyword>
<accession>A0A3L7JFX8</accession>
<keyword evidence="6" id="KW-1185">Reference proteome</keyword>
<keyword evidence="2" id="KW-0560">Oxidoreductase</keyword>
<dbReference type="InterPro" id="IPR001424">
    <property type="entry name" value="SOD_Cu_Zn_dom"/>
</dbReference>
<evidence type="ECO:0000259" key="4">
    <source>
        <dbReference type="Pfam" id="PF00080"/>
    </source>
</evidence>
<dbReference type="EMBL" id="RCWN01000001">
    <property type="protein sequence ID" value="RLQ89586.1"/>
    <property type="molecule type" value="Genomic_DNA"/>
</dbReference>
<sequence>MRTTLTAALALSLAGIASPALAQDDMTIRSAAATINGADGAEHGAVTMQQTPNGVLLVLDLKDIPAGVHGFHIHETGECTPDFKAAGGHFAGGKEHGFLVEGGPHPGDMPNIRVSDSGALQQEILNTRISLLEGEDGYLMDEDGSAIVIHAGADDYQSQPSGDAGERLACGVIEKK</sequence>
<evidence type="ECO:0000256" key="2">
    <source>
        <dbReference type="RuleBase" id="RU000393"/>
    </source>
</evidence>
<dbReference type="Pfam" id="PF00080">
    <property type="entry name" value="Sod_Cu"/>
    <property type="match status" value="1"/>
</dbReference>
<dbReference type="SUPFAM" id="SSF49329">
    <property type="entry name" value="Cu,Zn superoxide dismutase-like"/>
    <property type="match status" value="1"/>
</dbReference>
<dbReference type="PROSITE" id="PS00332">
    <property type="entry name" value="SOD_CU_ZN_2"/>
    <property type="match status" value="1"/>
</dbReference>
<dbReference type="GO" id="GO:0005507">
    <property type="term" value="F:copper ion binding"/>
    <property type="evidence" value="ECO:0007669"/>
    <property type="project" value="InterPro"/>
</dbReference>
<proteinExistence type="inferred from homology"/>
<feature type="domain" description="Superoxide dismutase copper/zinc binding" evidence="4">
    <location>
        <begin position="43"/>
        <end position="173"/>
    </location>
</feature>
<comment type="caution">
    <text evidence="5">The sequence shown here is derived from an EMBL/GenBank/DDBJ whole genome shotgun (WGS) entry which is preliminary data.</text>
</comment>
<feature type="chain" id="PRO_5018191149" description="Superoxide dismutase [Cu-Zn]" evidence="3">
    <location>
        <begin position="23"/>
        <end position="176"/>
    </location>
</feature>
<dbReference type="GO" id="GO:0004784">
    <property type="term" value="F:superoxide dismutase activity"/>
    <property type="evidence" value="ECO:0007669"/>
    <property type="project" value="UniProtKB-EC"/>
</dbReference>
<dbReference type="CDD" id="cd00305">
    <property type="entry name" value="Cu-Zn_Superoxide_Dismutase"/>
    <property type="match status" value="1"/>
</dbReference>
<comment type="similarity">
    <text evidence="1 2">Belongs to the Cu-Zn superoxide dismutase family.</text>
</comment>
<dbReference type="PANTHER" id="PTHR10003">
    <property type="entry name" value="SUPEROXIDE DISMUTASE CU-ZN -RELATED"/>
    <property type="match status" value="1"/>
</dbReference>
<dbReference type="InterPro" id="IPR024134">
    <property type="entry name" value="SOD_Cu/Zn_/chaperone"/>
</dbReference>
<name>A0A3L7JFX8_9HYPH</name>
<dbReference type="EC" id="1.15.1.1" evidence="2"/>
<feature type="signal peptide" evidence="3">
    <location>
        <begin position="1"/>
        <end position="22"/>
    </location>
</feature>